<dbReference type="PROSITE" id="PS01009">
    <property type="entry name" value="CRISP_1"/>
    <property type="match status" value="1"/>
</dbReference>
<dbReference type="InterPro" id="IPR014044">
    <property type="entry name" value="CAP_dom"/>
</dbReference>
<evidence type="ECO:0000313" key="3">
    <source>
        <dbReference type="EMBL" id="WWD21041.1"/>
    </source>
</evidence>
<gene>
    <name evidence="3" type="ORF">CI109_105522</name>
</gene>
<dbReference type="AlphaFoldDB" id="A0A5M6C3S6"/>
<dbReference type="InterPro" id="IPR018244">
    <property type="entry name" value="Allrgn_V5/Tpx1_CS"/>
</dbReference>
<evidence type="ECO:0000256" key="1">
    <source>
        <dbReference type="SAM" id="MobiDB-lite"/>
    </source>
</evidence>
<feature type="compositionally biased region" description="Low complexity" evidence="1">
    <location>
        <begin position="268"/>
        <end position="293"/>
    </location>
</feature>
<name>A0A5M6C3S6_9TREE</name>
<reference evidence="3" key="1">
    <citation type="submission" date="2017-08" db="EMBL/GenBank/DDBJ databases">
        <authorList>
            <person name="Cuomo C."/>
            <person name="Billmyre B."/>
            <person name="Heitman J."/>
        </authorList>
    </citation>
    <scope>NUCLEOTIDE SEQUENCE</scope>
    <source>
        <strain evidence="3">CBS 12478</strain>
    </source>
</reference>
<dbReference type="KEGG" id="ksn:43587543"/>
<dbReference type="PRINTS" id="PR00837">
    <property type="entry name" value="V5TPXLIKE"/>
</dbReference>
<organism evidence="3 4">
    <name type="scientific">Kwoniella shandongensis</name>
    <dbReference type="NCBI Taxonomy" id="1734106"/>
    <lineage>
        <taxon>Eukaryota</taxon>
        <taxon>Fungi</taxon>
        <taxon>Dikarya</taxon>
        <taxon>Basidiomycota</taxon>
        <taxon>Agaricomycotina</taxon>
        <taxon>Tremellomycetes</taxon>
        <taxon>Tremellales</taxon>
        <taxon>Cryptococcaceae</taxon>
        <taxon>Kwoniella</taxon>
    </lineage>
</organism>
<dbReference type="GO" id="GO:0005576">
    <property type="term" value="C:extracellular region"/>
    <property type="evidence" value="ECO:0007669"/>
    <property type="project" value="InterPro"/>
</dbReference>
<reference evidence="3" key="2">
    <citation type="submission" date="2024-01" db="EMBL/GenBank/DDBJ databases">
        <title>Comparative genomics of Cryptococcus and Kwoniella reveals pathogenesis evolution and contrasting modes of karyotype evolution via chromosome fusion or intercentromeric recombination.</title>
        <authorList>
            <person name="Coelho M.A."/>
            <person name="David-Palma M."/>
            <person name="Shea T."/>
            <person name="Bowers K."/>
            <person name="McGinley-Smith S."/>
            <person name="Mohammad A.W."/>
            <person name="Gnirke A."/>
            <person name="Yurkov A.M."/>
            <person name="Nowrousian M."/>
            <person name="Sun S."/>
            <person name="Cuomo C.A."/>
            <person name="Heitman J."/>
        </authorList>
    </citation>
    <scope>NUCLEOTIDE SEQUENCE</scope>
    <source>
        <strain evidence="3">CBS 12478</strain>
    </source>
</reference>
<dbReference type="Gene3D" id="3.40.33.10">
    <property type="entry name" value="CAP"/>
    <property type="match status" value="1"/>
</dbReference>
<dbReference type="InterPro" id="IPR035940">
    <property type="entry name" value="CAP_sf"/>
</dbReference>
<keyword evidence="2" id="KW-0732">Signal</keyword>
<keyword evidence="4" id="KW-1185">Reference proteome</keyword>
<dbReference type="Proteomes" id="UP000322225">
    <property type="component" value="Chromosome 10"/>
</dbReference>
<feature type="signal peptide" evidence="2">
    <location>
        <begin position="1"/>
        <end position="24"/>
    </location>
</feature>
<protein>
    <submittedName>
        <fullName evidence="3">Uncharacterized protein</fullName>
    </submittedName>
</protein>
<feature type="region of interest" description="Disordered" evidence="1">
    <location>
        <begin position="149"/>
        <end position="296"/>
    </location>
</feature>
<dbReference type="Pfam" id="PF00188">
    <property type="entry name" value="CAP"/>
    <property type="match status" value="1"/>
</dbReference>
<feature type="compositionally biased region" description="Low complexity" evidence="1">
    <location>
        <begin position="180"/>
        <end position="199"/>
    </location>
</feature>
<feature type="compositionally biased region" description="Low complexity" evidence="1">
    <location>
        <begin position="241"/>
        <end position="257"/>
    </location>
</feature>
<feature type="compositionally biased region" description="Low complexity" evidence="1">
    <location>
        <begin position="149"/>
        <end position="167"/>
    </location>
</feature>
<dbReference type="PANTHER" id="PTHR10334">
    <property type="entry name" value="CYSTEINE-RICH SECRETORY PROTEIN-RELATED"/>
    <property type="match status" value="1"/>
</dbReference>
<evidence type="ECO:0000313" key="4">
    <source>
        <dbReference type="Proteomes" id="UP000322225"/>
    </source>
</evidence>
<sequence length="433" mass="44804">MRDLIVLILPYLILVTLGLGPTLATPIDPRADIDTASETTNDISTGVGIGVIPTPIPVTISVSANTNVDGERTHVETITVPDNSGIEEWILVTDGITPTESGYFGTPPFQTGTVTGTNVRIVDLEEPCETSTSSEQEKETETVFVTVTVTNTNSSTATPTTNASATSDGPGVNLVAVEITSTIPRTATTTTSTSKPSPTLMEPPTVVAEEVTSTIVPPTSPPPSPTTTSTPSTPPAPATPPVSSTSASPAQPSGSGTTPSLPVLPNKTSSSSPSSLPAPSASSATSSDGDGTSPQTWVDLHNAARKKYGAADVVWDESLAKVAEEHAKLCNKQHTKAAENLQWGDGTPTPQGAVDAWMAEASQYDWNNPVYSEATGHFTQVVWKDTTRIGCYIAQCAAGKVSSDAGFQTACEYDPAGNYVNAGEFQANVGKAV</sequence>
<dbReference type="SUPFAM" id="SSF55797">
    <property type="entry name" value="PR-1-like"/>
    <property type="match status" value="1"/>
</dbReference>
<evidence type="ECO:0000256" key="2">
    <source>
        <dbReference type="SAM" id="SignalP"/>
    </source>
</evidence>
<dbReference type="InterPro" id="IPR001283">
    <property type="entry name" value="CRISP-related"/>
</dbReference>
<dbReference type="SMART" id="SM00198">
    <property type="entry name" value="SCP"/>
    <property type="match status" value="1"/>
</dbReference>
<proteinExistence type="predicted"/>
<dbReference type="RefSeq" id="XP_031862278.1">
    <property type="nucleotide sequence ID" value="XM_032003420.1"/>
</dbReference>
<dbReference type="EMBL" id="CP144060">
    <property type="protein sequence ID" value="WWD21041.1"/>
    <property type="molecule type" value="Genomic_DNA"/>
</dbReference>
<feature type="chain" id="PRO_5043736332" evidence="2">
    <location>
        <begin position="25"/>
        <end position="433"/>
    </location>
</feature>
<dbReference type="OrthoDB" id="337038at2759"/>
<accession>A0A5M6C3S6</accession>
<dbReference type="GeneID" id="43587543"/>